<dbReference type="Gene3D" id="2.20.25.10">
    <property type="match status" value="1"/>
</dbReference>
<feature type="compositionally biased region" description="Acidic residues" evidence="13">
    <location>
        <begin position="690"/>
        <end position="704"/>
    </location>
</feature>
<keyword evidence="15" id="KW-0648">Protein biosynthesis</keyword>
<feature type="region of interest" description="Disordered" evidence="13">
    <location>
        <begin position="502"/>
        <end position="537"/>
    </location>
</feature>
<dbReference type="InterPro" id="IPR013763">
    <property type="entry name" value="Cyclin-like_dom"/>
</dbReference>
<keyword evidence="4" id="KW-0677">Repeat</keyword>
<dbReference type="GO" id="GO:0000995">
    <property type="term" value="F:RNA polymerase III general transcription initiation factor activity"/>
    <property type="evidence" value="ECO:0007669"/>
    <property type="project" value="TreeGrafter"/>
</dbReference>
<dbReference type="EMBL" id="GEFM01004128">
    <property type="protein sequence ID" value="JAP71668.1"/>
    <property type="molecule type" value="mRNA"/>
</dbReference>
<dbReference type="InterPro" id="IPR013137">
    <property type="entry name" value="Znf_TFIIB"/>
</dbReference>
<dbReference type="InterPro" id="IPR036915">
    <property type="entry name" value="Cyclin-like_sf"/>
</dbReference>
<keyword evidence="15" id="KW-0396">Initiation factor</keyword>
<comment type="subcellular location">
    <subcellularLocation>
        <location evidence="1">Nucleus</location>
    </subcellularLocation>
</comment>
<evidence type="ECO:0000313" key="15">
    <source>
        <dbReference type="EMBL" id="JAP71668.1"/>
    </source>
</evidence>
<sequence length="704" mass="79426">MSSTKACQHCGCSEIDTDPARGDAVCTNCGSVLEDSIIVSEIQFEENAHGGSRAIGQLISADGTSGRSLGGFQHGSGKESRALTLQKARRKIVQVAERLRLNQHCIDTAFNFYKMALTRHLTRGRRHSHVVAACIYMVCRIEGTPHMLLDLSDVVQVNVYELGKTFLKLSSALCINIPAIDPCLYIVRFAHHLEFADKTHEVSMTALRLVQRMKRDWMHMGRRPSGLCGAALLVASRLHDFSRTIKDLVRVVKVCETTIRKRLTEFGDTPSSRLTLEEFMTIDLEEEQDPPCFKAARRKQKGALDDPSKVDRATQEVSELQKKIEGELEDRRRKVRGRFARFAKEDTLTQEEEKEISHGFIIENTMATINDCLDDTQSSRGSDNGVTSAVPPSLRVLSESRDNDEDGSSDDAATEAEAPLTERNRNLVASLRPTAATLGLKESIEECMRVRDCIEDTEETGELDLDGLDDDELDSYIMTDAEVKLKTRFWTMHHADYLKEQEEKEARRAQEMEENANKPEPKKRKRRKRTNVQANTAGEAIEKMLQEKKISNKINYDVLKSLNSTDVGFPLEPQPPQGTSEVDLVETASVVSETTKKKRKEKPPPKLTSLMSTMKSIAMSQPKEVRLDSDDEDEPAAKVVKEVPSKDLAAMQELEDEMLEHEDEDLDEDYEEKEQHLSVAQLLGQHRGEEEDEYYMEEADDYID</sequence>
<name>A0A131XZI6_IXORI</name>
<evidence type="ECO:0000256" key="13">
    <source>
        <dbReference type="SAM" id="MobiDB-lite"/>
    </source>
</evidence>
<feature type="region of interest" description="Disordered" evidence="13">
    <location>
        <begin position="372"/>
        <end position="425"/>
    </location>
</feature>
<dbReference type="PANTHER" id="PTHR11618">
    <property type="entry name" value="TRANSCRIPTION INITIATION FACTOR IIB-RELATED"/>
    <property type="match status" value="1"/>
</dbReference>
<evidence type="ECO:0000256" key="8">
    <source>
        <dbReference type="ARBA" id="ARBA00023159"/>
    </source>
</evidence>
<evidence type="ECO:0000256" key="5">
    <source>
        <dbReference type="ARBA" id="ARBA00022771"/>
    </source>
</evidence>
<evidence type="ECO:0000256" key="10">
    <source>
        <dbReference type="ARBA" id="ARBA00023242"/>
    </source>
</evidence>
<dbReference type="CDD" id="cd20553">
    <property type="entry name" value="CYCLIN_TFIIIB90_rpt1"/>
    <property type="match status" value="1"/>
</dbReference>
<dbReference type="GO" id="GO:0008270">
    <property type="term" value="F:zinc ion binding"/>
    <property type="evidence" value="ECO:0007669"/>
    <property type="project" value="UniProtKB-KW"/>
</dbReference>
<dbReference type="CDD" id="cd20554">
    <property type="entry name" value="CYCLIN_TFIIIB90_rpt2"/>
    <property type="match status" value="1"/>
</dbReference>
<dbReference type="GO" id="GO:0005634">
    <property type="term" value="C:nucleus"/>
    <property type="evidence" value="ECO:0007669"/>
    <property type="project" value="UniProtKB-SubCell"/>
</dbReference>
<evidence type="ECO:0000256" key="1">
    <source>
        <dbReference type="ARBA" id="ARBA00004123"/>
    </source>
</evidence>
<dbReference type="FunFam" id="1.10.472.10:FF:000007">
    <property type="entry name" value="Transcription factor IIIB 90 kDa subunit"/>
    <property type="match status" value="1"/>
</dbReference>
<accession>A0A131XZI6</accession>
<dbReference type="GO" id="GO:0017025">
    <property type="term" value="F:TBP-class protein binding"/>
    <property type="evidence" value="ECO:0007669"/>
    <property type="project" value="InterPro"/>
</dbReference>
<dbReference type="InterPro" id="IPR011665">
    <property type="entry name" value="BRF1_TBP-bd_dom"/>
</dbReference>
<evidence type="ECO:0000256" key="11">
    <source>
        <dbReference type="ARBA" id="ARBA00031009"/>
    </source>
</evidence>
<dbReference type="Pfam" id="PF00382">
    <property type="entry name" value="TFIIB"/>
    <property type="match status" value="2"/>
</dbReference>
<feature type="compositionally biased region" description="Basic residues" evidence="13">
    <location>
        <begin position="521"/>
        <end position="530"/>
    </location>
</feature>
<evidence type="ECO:0000256" key="4">
    <source>
        <dbReference type="ARBA" id="ARBA00022737"/>
    </source>
</evidence>
<dbReference type="SMART" id="SM00385">
    <property type="entry name" value="CYCLIN"/>
    <property type="match status" value="2"/>
</dbReference>
<dbReference type="AlphaFoldDB" id="A0A131XZI6"/>
<keyword evidence="5 12" id="KW-0863">Zinc-finger</keyword>
<dbReference type="GO" id="GO:0001006">
    <property type="term" value="F:RNA polymerase III type 3 promoter sequence-specific DNA binding"/>
    <property type="evidence" value="ECO:0007669"/>
    <property type="project" value="TreeGrafter"/>
</dbReference>
<feature type="compositionally biased region" description="Basic and acidic residues" evidence="13">
    <location>
        <begin position="635"/>
        <end position="645"/>
    </location>
</feature>
<dbReference type="PROSITE" id="PS51134">
    <property type="entry name" value="ZF_TFIIB"/>
    <property type="match status" value="1"/>
</dbReference>
<dbReference type="GO" id="GO:0000126">
    <property type="term" value="C:transcription factor TFIIIB complex"/>
    <property type="evidence" value="ECO:0007669"/>
    <property type="project" value="TreeGrafter"/>
</dbReference>
<dbReference type="Pfam" id="PF08271">
    <property type="entry name" value="Zn_Ribbon_TF"/>
    <property type="match status" value="1"/>
</dbReference>
<dbReference type="Pfam" id="PF07741">
    <property type="entry name" value="BRF1"/>
    <property type="match status" value="1"/>
</dbReference>
<keyword evidence="3" id="KW-0479">Metal-binding</keyword>
<keyword evidence="8" id="KW-0010">Activator</keyword>
<feature type="compositionally biased region" description="Basic and acidic residues" evidence="13">
    <location>
        <begin position="502"/>
        <end position="520"/>
    </location>
</feature>
<evidence type="ECO:0000256" key="2">
    <source>
        <dbReference type="ARBA" id="ARBA00010857"/>
    </source>
</evidence>
<dbReference type="InterPro" id="IPR013150">
    <property type="entry name" value="TFIIB_cyclin"/>
</dbReference>
<evidence type="ECO:0000256" key="9">
    <source>
        <dbReference type="ARBA" id="ARBA00023163"/>
    </source>
</evidence>
<comment type="similarity">
    <text evidence="2">Belongs to the TFIIB family.</text>
</comment>
<dbReference type="SUPFAM" id="SSF57783">
    <property type="entry name" value="Zinc beta-ribbon"/>
    <property type="match status" value="1"/>
</dbReference>
<dbReference type="Gene3D" id="1.10.472.10">
    <property type="entry name" value="Cyclin-like"/>
    <property type="match status" value="2"/>
</dbReference>
<keyword evidence="10" id="KW-0539">Nucleus</keyword>
<dbReference type="Gene3D" id="1.20.5.650">
    <property type="entry name" value="Single helix bin"/>
    <property type="match status" value="1"/>
</dbReference>
<organism evidence="15">
    <name type="scientific">Ixodes ricinus</name>
    <name type="common">Common tick</name>
    <name type="synonym">Acarus ricinus</name>
    <dbReference type="NCBI Taxonomy" id="34613"/>
    <lineage>
        <taxon>Eukaryota</taxon>
        <taxon>Metazoa</taxon>
        <taxon>Ecdysozoa</taxon>
        <taxon>Arthropoda</taxon>
        <taxon>Chelicerata</taxon>
        <taxon>Arachnida</taxon>
        <taxon>Acari</taxon>
        <taxon>Parasitiformes</taxon>
        <taxon>Ixodida</taxon>
        <taxon>Ixodoidea</taxon>
        <taxon>Ixodidae</taxon>
        <taxon>Ixodinae</taxon>
        <taxon>Ixodes</taxon>
    </lineage>
</organism>
<protein>
    <recommendedName>
        <fullName evidence="11">B-related factor 1</fullName>
    </recommendedName>
</protein>
<dbReference type="GO" id="GO:0003743">
    <property type="term" value="F:translation initiation factor activity"/>
    <property type="evidence" value="ECO:0007669"/>
    <property type="project" value="UniProtKB-KW"/>
</dbReference>
<keyword evidence="9" id="KW-0804">Transcription</keyword>
<feature type="compositionally biased region" description="Polar residues" evidence="13">
    <location>
        <begin position="375"/>
        <end position="387"/>
    </location>
</feature>
<evidence type="ECO:0000256" key="6">
    <source>
        <dbReference type="ARBA" id="ARBA00022833"/>
    </source>
</evidence>
<evidence type="ECO:0000259" key="14">
    <source>
        <dbReference type="PROSITE" id="PS51134"/>
    </source>
</evidence>
<feature type="compositionally biased region" description="Acidic residues" evidence="13">
    <location>
        <begin position="402"/>
        <end position="414"/>
    </location>
</feature>
<evidence type="ECO:0000256" key="7">
    <source>
        <dbReference type="ARBA" id="ARBA00023015"/>
    </source>
</evidence>
<keyword evidence="7" id="KW-0805">Transcription regulation</keyword>
<dbReference type="FunFam" id="2.20.25.10:FF:000012">
    <property type="entry name" value="Putative transcription factor IIIB 90 kDa subunit"/>
    <property type="match status" value="1"/>
</dbReference>
<feature type="region of interest" description="Disordered" evidence="13">
    <location>
        <begin position="591"/>
        <end position="646"/>
    </location>
</feature>
<feature type="domain" description="TFIIB-type" evidence="14">
    <location>
        <begin position="3"/>
        <end position="34"/>
    </location>
</feature>
<dbReference type="SUPFAM" id="SSF47954">
    <property type="entry name" value="Cyclin-like"/>
    <property type="match status" value="2"/>
</dbReference>
<dbReference type="GO" id="GO:0070897">
    <property type="term" value="P:transcription preinitiation complex assembly"/>
    <property type="evidence" value="ECO:0007669"/>
    <property type="project" value="InterPro"/>
</dbReference>
<feature type="region of interest" description="Disordered" evidence="13">
    <location>
        <begin position="683"/>
        <end position="704"/>
    </location>
</feature>
<feature type="compositionally biased region" description="Polar residues" evidence="13">
    <location>
        <begin position="609"/>
        <end position="619"/>
    </location>
</feature>
<evidence type="ECO:0000256" key="3">
    <source>
        <dbReference type="ARBA" id="ARBA00022723"/>
    </source>
</evidence>
<proteinExistence type="evidence at transcript level"/>
<dbReference type="PRINTS" id="PR00685">
    <property type="entry name" value="TIFACTORIIB"/>
</dbReference>
<dbReference type="GO" id="GO:0097550">
    <property type="term" value="C:transcription preinitiation complex"/>
    <property type="evidence" value="ECO:0007669"/>
    <property type="project" value="TreeGrafter"/>
</dbReference>
<evidence type="ECO:0000256" key="12">
    <source>
        <dbReference type="PROSITE-ProRule" id="PRU00469"/>
    </source>
</evidence>
<dbReference type="FunFam" id="1.10.472.10:FF:000002">
    <property type="entry name" value="Transcription factor IIIB 90 kDa subunit"/>
    <property type="match status" value="1"/>
</dbReference>
<dbReference type="InterPro" id="IPR000812">
    <property type="entry name" value="TFIIB"/>
</dbReference>
<dbReference type="PANTHER" id="PTHR11618:SF4">
    <property type="entry name" value="TRANSCRIPTION FACTOR IIIB 90 KDA SUBUNIT"/>
    <property type="match status" value="1"/>
</dbReference>
<keyword evidence="6" id="KW-0862">Zinc</keyword>
<reference evidence="15" key="1">
    <citation type="submission" date="2016-02" db="EMBL/GenBank/DDBJ databases">
        <title>RNAseq analyses of the midgut from blood- or serum-fed Ixodes ricinus ticks.</title>
        <authorList>
            <person name="Perner J."/>
            <person name="Provaznik J."/>
            <person name="Schrenkova J."/>
            <person name="Urbanova V."/>
            <person name="Ribeiro J.M."/>
            <person name="Kopacek P."/>
        </authorList>
    </citation>
    <scope>NUCLEOTIDE SEQUENCE</scope>
    <source>
        <tissue evidence="15">Gut</tissue>
    </source>
</reference>